<dbReference type="EMBL" id="CH940653">
    <property type="protein sequence ID" value="EDW62458.1"/>
    <property type="molecule type" value="Genomic_DNA"/>
</dbReference>
<dbReference type="PhylomeDB" id="B4M6P1"/>
<dbReference type="AlphaFoldDB" id="B4M6P1"/>
<dbReference type="KEGG" id="dvi:6633870"/>
<dbReference type="Proteomes" id="UP000008792">
    <property type="component" value="Unassembled WGS sequence"/>
</dbReference>
<dbReference type="OrthoDB" id="7762929at2759"/>
<dbReference type="STRING" id="7244.B4M6P1"/>
<gene>
    <name evidence="1" type="primary">Dvir\GJ16600</name>
    <name evidence="1" type="ORF">Dvir_GJ16600</name>
</gene>
<proteinExistence type="predicted"/>
<evidence type="ECO:0000313" key="2">
    <source>
        <dbReference type="Proteomes" id="UP000008792"/>
    </source>
</evidence>
<evidence type="ECO:0000313" key="1">
    <source>
        <dbReference type="EMBL" id="EDW62458.1"/>
    </source>
</evidence>
<reference evidence="1 2" key="1">
    <citation type="journal article" date="2007" name="Nature">
        <title>Evolution of genes and genomes on the Drosophila phylogeny.</title>
        <authorList>
            <consortium name="Drosophila 12 Genomes Consortium"/>
            <person name="Clark A.G."/>
            <person name="Eisen M.B."/>
            <person name="Smith D.R."/>
            <person name="Bergman C.M."/>
            <person name="Oliver B."/>
            <person name="Markow T.A."/>
            <person name="Kaufman T.C."/>
            <person name="Kellis M."/>
            <person name="Gelbart W."/>
            <person name="Iyer V.N."/>
            <person name="Pollard D.A."/>
            <person name="Sackton T.B."/>
            <person name="Larracuente A.M."/>
            <person name="Singh N.D."/>
            <person name="Abad J.P."/>
            <person name="Abt D.N."/>
            <person name="Adryan B."/>
            <person name="Aguade M."/>
            <person name="Akashi H."/>
            <person name="Anderson W.W."/>
            <person name="Aquadro C.F."/>
            <person name="Ardell D.H."/>
            <person name="Arguello R."/>
            <person name="Artieri C.G."/>
            <person name="Barbash D.A."/>
            <person name="Barker D."/>
            <person name="Barsanti P."/>
            <person name="Batterham P."/>
            <person name="Batzoglou S."/>
            <person name="Begun D."/>
            <person name="Bhutkar A."/>
            <person name="Blanco E."/>
            <person name="Bosak S.A."/>
            <person name="Bradley R.K."/>
            <person name="Brand A.D."/>
            <person name="Brent M.R."/>
            <person name="Brooks A.N."/>
            <person name="Brown R.H."/>
            <person name="Butlin R.K."/>
            <person name="Caggese C."/>
            <person name="Calvi B.R."/>
            <person name="Bernardo de Carvalho A."/>
            <person name="Caspi A."/>
            <person name="Castrezana S."/>
            <person name="Celniker S.E."/>
            <person name="Chang J.L."/>
            <person name="Chapple C."/>
            <person name="Chatterji S."/>
            <person name="Chinwalla A."/>
            <person name="Civetta A."/>
            <person name="Clifton S.W."/>
            <person name="Comeron J.M."/>
            <person name="Costello J.C."/>
            <person name="Coyne J.A."/>
            <person name="Daub J."/>
            <person name="David R.G."/>
            <person name="Delcher A.L."/>
            <person name="Delehaunty K."/>
            <person name="Do C.B."/>
            <person name="Ebling H."/>
            <person name="Edwards K."/>
            <person name="Eickbush T."/>
            <person name="Evans J.D."/>
            <person name="Filipski A."/>
            <person name="Findeiss S."/>
            <person name="Freyhult E."/>
            <person name="Fulton L."/>
            <person name="Fulton R."/>
            <person name="Garcia A.C."/>
            <person name="Gardiner A."/>
            <person name="Garfield D.A."/>
            <person name="Garvin B.E."/>
            <person name="Gibson G."/>
            <person name="Gilbert D."/>
            <person name="Gnerre S."/>
            <person name="Godfrey J."/>
            <person name="Good R."/>
            <person name="Gotea V."/>
            <person name="Gravely B."/>
            <person name="Greenberg A.J."/>
            <person name="Griffiths-Jones S."/>
            <person name="Gross S."/>
            <person name="Guigo R."/>
            <person name="Gustafson E.A."/>
            <person name="Haerty W."/>
            <person name="Hahn M.W."/>
            <person name="Halligan D.L."/>
            <person name="Halpern A.L."/>
            <person name="Halter G.M."/>
            <person name="Han M.V."/>
            <person name="Heger A."/>
            <person name="Hillier L."/>
            <person name="Hinrichs A.S."/>
            <person name="Holmes I."/>
            <person name="Hoskins R.A."/>
            <person name="Hubisz M.J."/>
            <person name="Hultmark D."/>
            <person name="Huntley M.A."/>
            <person name="Jaffe D.B."/>
            <person name="Jagadeeshan S."/>
            <person name="Jeck W.R."/>
            <person name="Johnson J."/>
            <person name="Jones C.D."/>
            <person name="Jordan W.C."/>
            <person name="Karpen G.H."/>
            <person name="Kataoka E."/>
            <person name="Keightley P.D."/>
            <person name="Kheradpour P."/>
            <person name="Kirkness E.F."/>
            <person name="Koerich L.B."/>
            <person name="Kristiansen K."/>
            <person name="Kudrna D."/>
            <person name="Kulathinal R.J."/>
            <person name="Kumar S."/>
            <person name="Kwok R."/>
            <person name="Lander E."/>
            <person name="Langley C.H."/>
            <person name="Lapoint R."/>
            <person name="Lazzaro B.P."/>
            <person name="Lee S.J."/>
            <person name="Levesque L."/>
            <person name="Li R."/>
            <person name="Lin C.F."/>
            <person name="Lin M.F."/>
            <person name="Lindblad-Toh K."/>
            <person name="Llopart A."/>
            <person name="Long M."/>
            <person name="Low L."/>
            <person name="Lozovsky E."/>
            <person name="Lu J."/>
            <person name="Luo M."/>
            <person name="Machado C.A."/>
            <person name="Makalowski W."/>
            <person name="Marzo M."/>
            <person name="Matsuda M."/>
            <person name="Matzkin L."/>
            <person name="McAllister B."/>
            <person name="McBride C.S."/>
            <person name="McKernan B."/>
            <person name="McKernan K."/>
            <person name="Mendez-Lago M."/>
            <person name="Minx P."/>
            <person name="Mollenhauer M.U."/>
            <person name="Montooth K."/>
            <person name="Mount S.M."/>
            <person name="Mu X."/>
            <person name="Myers E."/>
            <person name="Negre B."/>
            <person name="Newfeld S."/>
            <person name="Nielsen R."/>
            <person name="Noor M.A."/>
            <person name="O'Grady P."/>
            <person name="Pachter L."/>
            <person name="Papaceit M."/>
            <person name="Parisi M.J."/>
            <person name="Parisi M."/>
            <person name="Parts L."/>
            <person name="Pedersen J.S."/>
            <person name="Pesole G."/>
            <person name="Phillippy A.M."/>
            <person name="Ponting C.P."/>
            <person name="Pop M."/>
            <person name="Porcelli D."/>
            <person name="Powell J.R."/>
            <person name="Prohaska S."/>
            <person name="Pruitt K."/>
            <person name="Puig M."/>
            <person name="Quesneville H."/>
            <person name="Ram K.R."/>
            <person name="Rand D."/>
            <person name="Rasmussen M.D."/>
            <person name="Reed L.K."/>
            <person name="Reenan R."/>
            <person name="Reily A."/>
            <person name="Remington K.A."/>
            <person name="Rieger T.T."/>
            <person name="Ritchie M.G."/>
            <person name="Robin C."/>
            <person name="Rogers Y.H."/>
            <person name="Rohde C."/>
            <person name="Rozas J."/>
            <person name="Rubenfield M.J."/>
            <person name="Ruiz A."/>
            <person name="Russo S."/>
            <person name="Salzberg S.L."/>
            <person name="Sanchez-Gracia A."/>
            <person name="Saranga D.J."/>
            <person name="Sato H."/>
            <person name="Schaeffer S.W."/>
            <person name="Schatz M.C."/>
            <person name="Schlenke T."/>
            <person name="Schwartz R."/>
            <person name="Segarra C."/>
            <person name="Singh R.S."/>
            <person name="Sirot L."/>
            <person name="Sirota M."/>
            <person name="Sisneros N.B."/>
            <person name="Smith C.D."/>
            <person name="Smith T.F."/>
            <person name="Spieth J."/>
            <person name="Stage D.E."/>
            <person name="Stark A."/>
            <person name="Stephan W."/>
            <person name="Strausberg R.L."/>
            <person name="Strempel S."/>
            <person name="Sturgill D."/>
            <person name="Sutton G."/>
            <person name="Sutton G.G."/>
            <person name="Tao W."/>
            <person name="Teichmann S."/>
            <person name="Tobari Y.N."/>
            <person name="Tomimura Y."/>
            <person name="Tsolas J.M."/>
            <person name="Valente V.L."/>
            <person name="Venter E."/>
            <person name="Venter J.C."/>
            <person name="Vicario S."/>
            <person name="Vieira F.G."/>
            <person name="Vilella A.J."/>
            <person name="Villasante A."/>
            <person name="Walenz B."/>
            <person name="Wang J."/>
            <person name="Wasserman M."/>
            <person name="Watts T."/>
            <person name="Wilson D."/>
            <person name="Wilson R.K."/>
            <person name="Wing R.A."/>
            <person name="Wolfner M.F."/>
            <person name="Wong A."/>
            <person name="Wong G.K."/>
            <person name="Wu C.I."/>
            <person name="Wu G."/>
            <person name="Yamamoto D."/>
            <person name="Yang H.P."/>
            <person name="Yang S.P."/>
            <person name="Yorke J.A."/>
            <person name="Yoshida K."/>
            <person name="Zdobnov E."/>
            <person name="Zhang P."/>
            <person name="Zhang Y."/>
            <person name="Zimin A.V."/>
            <person name="Baldwin J."/>
            <person name="Abdouelleil A."/>
            <person name="Abdulkadir J."/>
            <person name="Abebe A."/>
            <person name="Abera B."/>
            <person name="Abreu J."/>
            <person name="Acer S.C."/>
            <person name="Aftuck L."/>
            <person name="Alexander A."/>
            <person name="An P."/>
            <person name="Anderson E."/>
            <person name="Anderson S."/>
            <person name="Arachi H."/>
            <person name="Azer M."/>
            <person name="Bachantsang P."/>
            <person name="Barry A."/>
            <person name="Bayul T."/>
            <person name="Berlin A."/>
            <person name="Bessette D."/>
            <person name="Bloom T."/>
            <person name="Blye J."/>
            <person name="Boguslavskiy L."/>
            <person name="Bonnet C."/>
            <person name="Boukhgalter B."/>
            <person name="Bourzgui I."/>
            <person name="Brown A."/>
            <person name="Cahill P."/>
            <person name="Channer S."/>
            <person name="Cheshatsang Y."/>
            <person name="Chuda L."/>
            <person name="Citroen M."/>
            <person name="Collymore A."/>
            <person name="Cooke P."/>
            <person name="Costello M."/>
            <person name="D'Aco K."/>
            <person name="Daza R."/>
            <person name="De Haan G."/>
            <person name="DeGray S."/>
            <person name="DeMaso C."/>
            <person name="Dhargay N."/>
            <person name="Dooley K."/>
            <person name="Dooley E."/>
            <person name="Doricent M."/>
            <person name="Dorje P."/>
            <person name="Dorjee K."/>
            <person name="Dupes A."/>
            <person name="Elong R."/>
            <person name="Falk J."/>
            <person name="Farina A."/>
            <person name="Faro S."/>
            <person name="Ferguson D."/>
            <person name="Fisher S."/>
            <person name="Foley C.D."/>
            <person name="Franke A."/>
            <person name="Friedrich D."/>
            <person name="Gadbois L."/>
            <person name="Gearin G."/>
            <person name="Gearin C.R."/>
            <person name="Giannoukos G."/>
            <person name="Goode T."/>
            <person name="Graham J."/>
            <person name="Grandbois E."/>
            <person name="Grewal S."/>
            <person name="Gyaltsen K."/>
            <person name="Hafez N."/>
            <person name="Hagos B."/>
            <person name="Hall J."/>
            <person name="Henson C."/>
            <person name="Hollinger A."/>
            <person name="Honan T."/>
            <person name="Huard M.D."/>
            <person name="Hughes L."/>
            <person name="Hurhula B."/>
            <person name="Husby M.E."/>
            <person name="Kamat A."/>
            <person name="Kanga B."/>
            <person name="Kashin S."/>
            <person name="Khazanovich D."/>
            <person name="Kisner P."/>
            <person name="Lance K."/>
            <person name="Lara M."/>
            <person name="Lee W."/>
            <person name="Lennon N."/>
            <person name="Letendre F."/>
            <person name="LeVine R."/>
            <person name="Lipovsky A."/>
            <person name="Liu X."/>
            <person name="Liu J."/>
            <person name="Liu S."/>
            <person name="Lokyitsang T."/>
            <person name="Lokyitsang Y."/>
            <person name="Lubonja R."/>
            <person name="Lui A."/>
            <person name="MacDonald P."/>
            <person name="Magnisalis V."/>
            <person name="Maru K."/>
            <person name="Matthews C."/>
            <person name="McCusker W."/>
            <person name="McDonough S."/>
            <person name="Mehta T."/>
            <person name="Meldrim J."/>
            <person name="Meneus L."/>
            <person name="Mihai O."/>
            <person name="Mihalev A."/>
            <person name="Mihova T."/>
            <person name="Mittelman R."/>
            <person name="Mlenga V."/>
            <person name="Montmayeur A."/>
            <person name="Mulrain L."/>
            <person name="Navidi A."/>
            <person name="Naylor J."/>
            <person name="Negash T."/>
            <person name="Nguyen T."/>
            <person name="Nguyen N."/>
            <person name="Nicol R."/>
            <person name="Norbu C."/>
            <person name="Norbu N."/>
            <person name="Novod N."/>
            <person name="O'Neill B."/>
            <person name="Osman S."/>
            <person name="Markiewicz E."/>
            <person name="Oyono O.L."/>
            <person name="Patti C."/>
            <person name="Phunkhang P."/>
            <person name="Pierre F."/>
            <person name="Priest M."/>
            <person name="Raghuraman S."/>
            <person name="Rege F."/>
            <person name="Reyes R."/>
            <person name="Rise C."/>
            <person name="Rogov P."/>
            <person name="Ross K."/>
            <person name="Ryan E."/>
            <person name="Settipalli S."/>
            <person name="Shea T."/>
            <person name="Sherpa N."/>
            <person name="Shi L."/>
            <person name="Shih D."/>
            <person name="Sparrow T."/>
            <person name="Spaulding J."/>
            <person name="Stalker J."/>
            <person name="Stange-Thomann N."/>
            <person name="Stavropoulos S."/>
            <person name="Stone C."/>
            <person name="Strader C."/>
            <person name="Tesfaye S."/>
            <person name="Thomson T."/>
            <person name="Thoulutsang Y."/>
            <person name="Thoulutsang D."/>
            <person name="Topham K."/>
            <person name="Topping I."/>
            <person name="Tsamla T."/>
            <person name="Vassiliev H."/>
            <person name="Vo A."/>
            <person name="Wangchuk T."/>
            <person name="Wangdi T."/>
            <person name="Weiand M."/>
            <person name="Wilkinson J."/>
            <person name="Wilson A."/>
            <person name="Yadav S."/>
            <person name="Young G."/>
            <person name="Yu Q."/>
            <person name="Zembek L."/>
            <person name="Zhong D."/>
            <person name="Zimmer A."/>
            <person name="Zwirko Z."/>
            <person name="Jaffe D.B."/>
            <person name="Alvarez P."/>
            <person name="Brockman W."/>
            <person name="Butler J."/>
            <person name="Chin C."/>
            <person name="Gnerre S."/>
            <person name="Grabherr M."/>
            <person name="Kleber M."/>
            <person name="Mauceli E."/>
            <person name="MacCallum I."/>
        </authorList>
    </citation>
    <scope>NUCLEOTIDE SEQUENCE [LARGE SCALE GENOMIC DNA]</scope>
    <source>
        <strain evidence="2">Tucson 15010-1051.87</strain>
    </source>
</reference>
<keyword evidence="2" id="KW-1185">Reference proteome</keyword>
<name>B4M6P1_DROVI</name>
<accession>B4M6P1</accession>
<dbReference type="InParanoid" id="B4M6P1"/>
<organism evidence="1 2">
    <name type="scientific">Drosophila virilis</name>
    <name type="common">Fruit fly</name>
    <dbReference type="NCBI Taxonomy" id="7244"/>
    <lineage>
        <taxon>Eukaryota</taxon>
        <taxon>Metazoa</taxon>
        <taxon>Ecdysozoa</taxon>
        <taxon>Arthropoda</taxon>
        <taxon>Hexapoda</taxon>
        <taxon>Insecta</taxon>
        <taxon>Pterygota</taxon>
        <taxon>Neoptera</taxon>
        <taxon>Endopterygota</taxon>
        <taxon>Diptera</taxon>
        <taxon>Brachycera</taxon>
        <taxon>Muscomorpha</taxon>
        <taxon>Ephydroidea</taxon>
        <taxon>Drosophilidae</taxon>
        <taxon>Drosophila</taxon>
    </lineage>
</organism>
<dbReference type="eggNOG" id="ENOG502T77H">
    <property type="taxonomic scope" value="Eukaryota"/>
</dbReference>
<protein>
    <submittedName>
        <fullName evidence="1">Uncharacterized protein</fullName>
    </submittedName>
</protein>
<dbReference type="OMA" id="CECADCK"/>
<sequence>MPTSSWERSRPIKRSNKSSIFPDDGCRRPQLFVASFERKTERPQMSLLLGWEYGREWLKERDEFLRHDTFKSNKRFIEPDYNWWLKKRQIVLDRRKLFTRTRRAAANHKKCYEMTAFDEARQLRQERELQQQHPERATHLEVKCECADCKQKRCRNAVPQQAHV</sequence>
<dbReference type="HOGENOM" id="CLU_1620790_0_0_1"/>